<dbReference type="Pfam" id="PF00015">
    <property type="entry name" value="MCPsignal"/>
    <property type="match status" value="1"/>
</dbReference>
<keyword evidence="6" id="KW-1133">Transmembrane helix</keyword>
<evidence type="ECO:0000313" key="11">
    <source>
        <dbReference type="Proteomes" id="UP000244755"/>
    </source>
</evidence>
<dbReference type="AlphaFoldDB" id="A0A2R4WG64"/>
<gene>
    <name evidence="10" type="ORF">DA075_05945</name>
</gene>
<dbReference type="Pfam" id="PF00672">
    <property type="entry name" value="HAMP"/>
    <property type="match status" value="1"/>
</dbReference>
<evidence type="ECO:0000259" key="7">
    <source>
        <dbReference type="PROSITE" id="PS50111"/>
    </source>
</evidence>
<dbReference type="Proteomes" id="UP000244755">
    <property type="component" value="Chromosome 1"/>
</dbReference>
<dbReference type="GO" id="GO:0005886">
    <property type="term" value="C:plasma membrane"/>
    <property type="evidence" value="ECO:0007669"/>
    <property type="project" value="UniProtKB-SubCell"/>
</dbReference>
<dbReference type="PROSITE" id="PS50111">
    <property type="entry name" value="CHEMOTAXIS_TRANSDUC_2"/>
    <property type="match status" value="1"/>
</dbReference>
<dbReference type="Gene3D" id="6.10.340.10">
    <property type="match status" value="1"/>
</dbReference>
<dbReference type="KEGG" id="mee:DA075_05945"/>
<evidence type="ECO:0000256" key="3">
    <source>
        <dbReference type="ARBA" id="ARBA00023224"/>
    </source>
</evidence>
<feature type="domain" description="HAMP" evidence="9">
    <location>
        <begin position="348"/>
        <end position="401"/>
    </location>
</feature>
<keyword evidence="6" id="KW-0812">Transmembrane</keyword>
<evidence type="ECO:0000256" key="4">
    <source>
        <dbReference type="ARBA" id="ARBA00029447"/>
    </source>
</evidence>
<keyword evidence="3 5" id="KW-0807">Transducer</keyword>
<dbReference type="PROSITE" id="PS50885">
    <property type="entry name" value="HAMP"/>
    <property type="match status" value="1"/>
</dbReference>
<protein>
    <submittedName>
        <fullName evidence="10">Methyl-accepting chemotaxis protein</fullName>
    </submittedName>
</protein>
<dbReference type="SUPFAM" id="SSF58104">
    <property type="entry name" value="Methyl-accepting chemotaxis protein (MCP) signaling domain"/>
    <property type="match status" value="1"/>
</dbReference>
<feature type="transmembrane region" description="Helical" evidence="6">
    <location>
        <begin position="12"/>
        <end position="35"/>
    </location>
</feature>
<dbReference type="InterPro" id="IPR003660">
    <property type="entry name" value="HAMP_dom"/>
</dbReference>
<dbReference type="EMBL" id="CP028843">
    <property type="protein sequence ID" value="AWB20532.1"/>
    <property type="molecule type" value="Genomic_DNA"/>
</dbReference>
<dbReference type="CDD" id="cd06225">
    <property type="entry name" value="HAMP"/>
    <property type="match status" value="1"/>
</dbReference>
<dbReference type="OrthoDB" id="3289104at2"/>
<dbReference type="GO" id="GO:0007165">
    <property type="term" value="P:signal transduction"/>
    <property type="evidence" value="ECO:0007669"/>
    <property type="project" value="UniProtKB-KW"/>
</dbReference>
<sequence>MRYLTVRNVLGAIIFIFGAIIVVSSVYNLSAAFGAKEKADLTGRYIKLSRSMLEGLASFRSERGWSMTGLGFAPEANRVSRRVALESRGPVDRALGEAAAASRSIDDPALAAATEELAAAAESWRSLRGRIDADLDRPMAGRDKALFAQLNEVGGRLLTLIDTMSAQADTTLRQLDPVQESTIATKAIIGSLRNLTGQQLLAVNMLLSGDRLPLPTDGPALRAREIQGRTTWDLVGTLLSTNRSGLVQSAYRTATAEYFEGVLGSQRAEILATVEAGRKPSIAPMDAWLEGAAKGQSAIAATALALMDAAATAADAETARARQAFAVHCTLAIAGILLTLIGAAIAQVWIAGRIHTLAAATRRIADGDLAVAVPGAHHRDEIGGMAAALEVFRDTMQRGRALERETEQARLAAEEQRRAGMRAVANAFEEAVGAVVAKVSASATALEGTARSMTATATETAGQSTSAASAAEQAATNVDTVAAAVEELGSSVQEIGRQIVASSDLAGRAVAEADETMRLVQEMTRNSSRIGDMVGMIATIASQTNLLALNATIEAARAGEAGRGFAVVAAEVKELATQTAKATDEISQQIGQIQVVTEQAVGAITAITTRIGEISTVTATISAAVEEQGATTQEIVRNVAQASAGTQEVTGNVAGVARASERTGLAARQVLDSASDLSRESEHLGTEVERFLARVRAA</sequence>
<feature type="domain" description="T-SNARE coiled-coil homology" evidence="8">
    <location>
        <begin position="594"/>
        <end position="656"/>
    </location>
</feature>
<dbReference type="SMART" id="SM00283">
    <property type="entry name" value="MA"/>
    <property type="match status" value="1"/>
</dbReference>
<evidence type="ECO:0000259" key="8">
    <source>
        <dbReference type="PROSITE" id="PS50192"/>
    </source>
</evidence>
<evidence type="ECO:0000259" key="9">
    <source>
        <dbReference type="PROSITE" id="PS50885"/>
    </source>
</evidence>
<comment type="similarity">
    <text evidence="4">Belongs to the methyl-accepting chemotaxis (MCP) protein family.</text>
</comment>
<dbReference type="PROSITE" id="PS50192">
    <property type="entry name" value="T_SNARE"/>
    <property type="match status" value="1"/>
</dbReference>
<proteinExistence type="inferred from homology"/>
<evidence type="ECO:0000313" key="10">
    <source>
        <dbReference type="EMBL" id="AWB20532.1"/>
    </source>
</evidence>
<evidence type="ECO:0000256" key="1">
    <source>
        <dbReference type="ARBA" id="ARBA00004429"/>
    </source>
</evidence>
<keyword evidence="2" id="KW-0997">Cell inner membrane</keyword>
<keyword evidence="2" id="KW-1003">Cell membrane</keyword>
<reference evidence="10 11" key="1">
    <citation type="submission" date="2018-04" db="EMBL/GenBank/DDBJ databases">
        <title>Methylobacterium sp. PR1016A genome.</title>
        <authorList>
            <person name="Park W."/>
        </authorList>
    </citation>
    <scope>NUCLEOTIDE SEQUENCE [LARGE SCALE GENOMIC DNA]</scope>
    <source>
        <strain evidence="10 11">PR1016A</strain>
    </source>
</reference>
<dbReference type="SMART" id="SM00304">
    <property type="entry name" value="HAMP"/>
    <property type="match status" value="1"/>
</dbReference>
<evidence type="ECO:0000256" key="2">
    <source>
        <dbReference type="ARBA" id="ARBA00022519"/>
    </source>
</evidence>
<feature type="transmembrane region" description="Helical" evidence="6">
    <location>
        <begin position="325"/>
        <end position="350"/>
    </location>
</feature>
<name>A0A2R4WG64_9HYPH</name>
<keyword evidence="11" id="KW-1185">Reference proteome</keyword>
<keyword evidence="6" id="KW-0472">Membrane</keyword>
<dbReference type="RefSeq" id="WP_099952434.1">
    <property type="nucleotide sequence ID" value="NZ_CP028843.1"/>
</dbReference>
<dbReference type="Gene3D" id="1.10.287.950">
    <property type="entry name" value="Methyl-accepting chemotaxis protein"/>
    <property type="match status" value="1"/>
</dbReference>
<comment type="subcellular location">
    <subcellularLocation>
        <location evidence="1">Cell inner membrane</location>
        <topology evidence="1">Multi-pass membrane protein</topology>
    </subcellularLocation>
</comment>
<organism evidence="10 11">
    <name type="scientific">Methylobacterium currus</name>
    <dbReference type="NCBI Taxonomy" id="2051553"/>
    <lineage>
        <taxon>Bacteria</taxon>
        <taxon>Pseudomonadati</taxon>
        <taxon>Pseudomonadota</taxon>
        <taxon>Alphaproteobacteria</taxon>
        <taxon>Hyphomicrobiales</taxon>
        <taxon>Methylobacteriaceae</taxon>
        <taxon>Methylobacterium</taxon>
    </lineage>
</organism>
<feature type="domain" description="Methyl-accepting transducer" evidence="7">
    <location>
        <begin position="442"/>
        <end position="678"/>
    </location>
</feature>
<evidence type="ECO:0000256" key="6">
    <source>
        <dbReference type="SAM" id="Phobius"/>
    </source>
</evidence>
<dbReference type="InterPro" id="IPR000727">
    <property type="entry name" value="T_SNARE_dom"/>
</dbReference>
<dbReference type="PANTHER" id="PTHR32089">
    <property type="entry name" value="METHYL-ACCEPTING CHEMOTAXIS PROTEIN MCPB"/>
    <property type="match status" value="1"/>
</dbReference>
<dbReference type="PANTHER" id="PTHR32089:SF112">
    <property type="entry name" value="LYSOZYME-LIKE PROTEIN-RELATED"/>
    <property type="match status" value="1"/>
</dbReference>
<dbReference type="InterPro" id="IPR004089">
    <property type="entry name" value="MCPsignal_dom"/>
</dbReference>
<evidence type="ECO:0000256" key="5">
    <source>
        <dbReference type="PROSITE-ProRule" id="PRU00284"/>
    </source>
</evidence>
<accession>A0A2R4WG64</accession>